<dbReference type="PANTHER" id="PTHR28072">
    <property type="entry name" value="CRUCIFORM CUTTING ENDONUCLEASE 1, MITOCHONDRIAL-RELATED"/>
    <property type="match status" value="1"/>
</dbReference>
<accession>A0ABR3S7K8</accession>
<dbReference type="InterPro" id="IPR039197">
    <property type="entry name" value="Mrs1/Cce1"/>
</dbReference>
<sequence length="464" mass="52262">MSPANKTFALFLTKKGPTVRAMQVVLQSIGEATTGTKDVLQTRLLTKALYNKFPHSLLRDGVVKTPRILSIDMGIKNLAYCVADVERPTPTRDSTNMNIRSWRRLNLSEAFRDNSLGGNQESLAREAALDGREDEDLYTPQNLSRMAYWFLSKALSDWSPDIILIERQRWRSSGSPTIQQWTVRVNTLEATMWAVMETLKSERVKYSQWQMYAVDPKRVGHFWLDGVTPTAEPKPAQASKKKASKSSIKSKEDEKYNEEPKDEEAGSTKKLTRGNAEKKAKIQLLRSWLDSDKPSTALSASSHCADPETAYPNISFTFSHKEQMSSPTGYGADATRQALLYATDSPSERAKRTDYYKAYVKKVDDITDSFLQAAAWVAWEENSRNLSPEVDELRVQVEEKLGRKINVPWHLADAVKELQEKGATKDGSDREVVNAKNTNTLKTTAADSMEALDKHTKAKKKAKE</sequence>
<dbReference type="InterPro" id="IPR015242">
    <property type="entry name" value="Ydc2_cat"/>
</dbReference>
<evidence type="ECO:0000256" key="1">
    <source>
        <dbReference type="SAM" id="MobiDB-lite"/>
    </source>
</evidence>
<name>A0ABR3S7K8_9PLEO</name>
<dbReference type="InterPro" id="IPR036397">
    <property type="entry name" value="RNaseH_sf"/>
</dbReference>
<evidence type="ECO:0000259" key="2">
    <source>
        <dbReference type="Pfam" id="PF09159"/>
    </source>
</evidence>
<protein>
    <recommendedName>
        <fullName evidence="2">Mitochondrial resolvase Ydc2 catalytic domain-containing protein</fullName>
    </recommendedName>
</protein>
<feature type="region of interest" description="Disordered" evidence="1">
    <location>
        <begin position="420"/>
        <end position="464"/>
    </location>
</feature>
<reference evidence="3 4" key="1">
    <citation type="submission" date="2024-02" db="EMBL/GenBank/DDBJ databases">
        <title>De novo assembly and annotation of 12 fungi associated with fruit tree decline syndrome in Ontario, Canada.</title>
        <authorList>
            <person name="Sulman M."/>
            <person name="Ellouze W."/>
            <person name="Ilyukhin E."/>
        </authorList>
    </citation>
    <scope>NUCLEOTIDE SEQUENCE [LARGE SCALE GENOMIC DNA]</scope>
    <source>
        <strain evidence="3 4">M42-189</strain>
    </source>
</reference>
<keyword evidence="4" id="KW-1185">Reference proteome</keyword>
<evidence type="ECO:0000313" key="4">
    <source>
        <dbReference type="Proteomes" id="UP001521785"/>
    </source>
</evidence>
<dbReference type="Pfam" id="PF09159">
    <property type="entry name" value="Ydc2-catalyt"/>
    <property type="match status" value="1"/>
</dbReference>
<evidence type="ECO:0000313" key="3">
    <source>
        <dbReference type="EMBL" id="KAL1612284.1"/>
    </source>
</evidence>
<feature type="compositionally biased region" description="Basic and acidic residues" evidence="1">
    <location>
        <begin position="420"/>
        <end position="433"/>
    </location>
</feature>
<dbReference type="CDD" id="cd16963">
    <property type="entry name" value="CCE1"/>
    <property type="match status" value="1"/>
</dbReference>
<dbReference type="SUPFAM" id="SSF53098">
    <property type="entry name" value="Ribonuclease H-like"/>
    <property type="match status" value="1"/>
</dbReference>
<dbReference type="Proteomes" id="UP001521785">
    <property type="component" value="Unassembled WGS sequence"/>
</dbReference>
<proteinExistence type="predicted"/>
<dbReference type="Gene3D" id="3.30.420.10">
    <property type="entry name" value="Ribonuclease H-like superfamily/Ribonuclease H"/>
    <property type="match status" value="1"/>
</dbReference>
<dbReference type="PANTHER" id="PTHR28072:SF1">
    <property type="entry name" value="CRUCIFORM CUTTING ENDONUCLEASE 1, MITOCHONDRIAL-RELATED"/>
    <property type="match status" value="1"/>
</dbReference>
<feature type="region of interest" description="Disordered" evidence="1">
    <location>
        <begin position="229"/>
        <end position="277"/>
    </location>
</feature>
<feature type="compositionally biased region" description="Basic and acidic residues" evidence="1">
    <location>
        <begin position="249"/>
        <end position="267"/>
    </location>
</feature>
<comment type="caution">
    <text evidence="3">The sequence shown here is derived from an EMBL/GenBank/DDBJ whole genome shotgun (WGS) entry which is preliminary data.</text>
</comment>
<feature type="domain" description="Mitochondrial resolvase Ydc2 catalytic" evidence="2">
    <location>
        <begin position="68"/>
        <end position="385"/>
    </location>
</feature>
<dbReference type="InterPro" id="IPR012337">
    <property type="entry name" value="RNaseH-like_sf"/>
</dbReference>
<dbReference type="EMBL" id="JAKJXO020000001">
    <property type="protein sequence ID" value="KAL1612284.1"/>
    <property type="molecule type" value="Genomic_DNA"/>
</dbReference>
<feature type="compositionally biased region" description="Low complexity" evidence="1">
    <location>
        <begin position="434"/>
        <end position="446"/>
    </location>
</feature>
<gene>
    <name evidence="3" type="ORF">SLS60_000508</name>
</gene>
<organism evidence="3 4">
    <name type="scientific">Paraconiothyrium brasiliense</name>
    <dbReference type="NCBI Taxonomy" id="300254"/>
    <lineage>
        <taxon>Eukaryota</taxon>
        <taxon>Fungi</taxon>
        <taxon>Dikarya</taxon>
        <taxon>Ascomycota</taxon>
        <taxon>Pezizomycotina</taxon>
        <taxon>Dothideomycetes</taxon>
        <taxon>Pleosporomycetidae</taxon>
        <taxon>Pleosporales</taxon>
        <taxon>Massarineae</taxon>
        <taxon>Didymosphaeriaceae</taxon>
        <taxon>Paraconiothyrium</taxon>
    </lineage>
</organism>